<name>A0ABD0M8D1_9CAEN</name>
<comment type="caution">
    <text evidence="1">The sequence shown here is derived from an EMBL/GenBank/DDBJ whole genome shotgun (WGS) entry which is preliminary data.</text>
</comment>
<sequence>DDEPPKEDLTNQSSSRVQSAARWINILTSKDGDRGRQEKRFSRVVLGASAVCGERSSVHQVTYRRLGVSAAPDVVVWEELAVPFLLQKHGSVDGA</sequence>
<organism evidence="1 2">
    <name type="scientific">Batillaria attramentaria</name>
    <dbReference type="NCBI Taxonomy" id="370345"/>
    <lineage>
        <taxon>Eukaryota</taxon>
        <taxon>Metazoa</taxon>
        <taxon>Spiralia</taxon>
        <taxon>Lophotrochozoa</taxon>
        <taxon>Mollusca</taxon>
        <taxon>Gastropoda</taxon>
        <taxon>Caenogastropoda</taxon>
        <taxon>Sorbeoconcha</taxon>
        <taxon>Cerithioidea</taxon>
        <taxon>Batillariidae</taxon>
        <taxon>Batillaria</taxon>
    </lineage>
</organism>
<protein>
    <submittedName>
        <fullName evidence="1">Uncharacterized protein</fullName>
    </submittedName>
</protein>
<dbReference type="Proteomes" id="UP001519460">
    <property type="component" value="Unassembled WGS sequence"/>
</dbReference>
<reference evidence="1 2" key="1">
    <citation type="journal article" date="2023" name="Sci. Data">
        <title>Genome assembly of the Korean intertidal mud-creeper Batillaria attramentaria.</title>
        <authorList>
            <person name="Patra A.K."/>
            <person name="Ho P.T."/>
            <person name="Jun S."/>
            <person name="Lee S.J."/>
            <person name="Kim Y."/>
            <person name="Won Y.J."/>
        </authorList>
    </citation>
    <scope>NUCLEOTIDE SEQUENCE [LARGE SCALE GENOMIC DNA]</scope>
    <source>
        <strain evidence="1">Wonlab-2016</strain>
    </source>
</reference>
<dbReference type="EMBL" id="JACVVK020000003">
    <property type="protein sequence ID" value="KAK7507787.1"/>
    <property type="molecule type" value="Genomic_DNA"/>
</dbReference>
<proteinExistence type="predicted"/>
<evidence type="ECO:0000313" key="2">
    <source>
        <dbReference type="Proteomes" id="UP001519460"/>
    </source>
</evidence>
<accession>A0ABD0M8D1</accession>
<keyword evidence="2" id="KW-1185">Reference proteome</keyword>
<feature type="non-terminal residue" evidence="1">
    <location>
        <position position="1"/>
    </location>
</feature>
<gene>
    <name evidence="1" type="ORF">BaRGS_00000752</name>
</gene>
<evidence type="ECO:0000313" key="1">
    <source>
        <dbReference type="EMBL" id="KAK7507787.1"/>
    </source>
</evidence>
<dbReference type="AlphaFoldDB" id="A0ABD0M8D1"/>